<comment type="caution">
    <text evidence="1">The sequence shown here is derived from an EMBL/GenBank/DDBJ whole genome shotgun (WGS) entry which is preliminary data.</text>
</comment>
<gene>
    <name evidence="1" type="ORF">A3D78_04695</name>
</gene>
<organism evidence="1 2">
    <name type="scientific">Candidatus Gottesmanbacteria bacterium RIFCSPHIGHO2_02_FULL_39_14</name>
    <dbReference type="NCBI Taxonomy" id="1798383"/>
    <lineage>
        <taxon>Bacteria</taxon>
        <taxon>Candidatus Gottesmaniibacteriota</taxon>
    </lineage>
</organism>
<dbReference type="EMBL" id="MFJM01000072">
    <property type="protein sequence ID" value="OGG15773.1"/>
    <property type="molecule type" value="Genomic_DNA"/>
</dbReference>
<proteinExistence type="predicted"/>
<dbReference type="STRING" id="1798383.A3D78_04695"/>
<dbReference type="Proteomes" id="UP000176253">
    <property type="component" value="Unassembled WGS sequence"/>
</dbReference>
<accession>A0A1F5ZTS4</accession>
<reference evidence="1 2" key="1">
    <citation type="journal article" date="2016" name="Nat. Commun.">
        <title>Thousands of microbial genomes shed light on interconnected biogeochemical processes in an aquifer system.</title>
        <authorList>
            <person name="Anantharaman K."/>
            <person name="Brown C.T."/>
            <person name="Hug L.A."/>
            <person name="Sharon I."/>
            <person name="Castelle C.J."/>
            <person name="Probst A.J."/>
            <person name="Thomas B.C."/>
            <person name="Singh A."/>
            <person name="Wilkins M.J."/>
            <person name="Karaoz U."/>
            <person name="Brodie E.L."/>
            <person name="Williams K.H."/>
            <person name="Hubbard S.S."/>
            <person name="Banfield J.F."/>
        </authorList>
    </citation>
    <scope>NUCLEOTIDE SEQUENCE [LARGE SCALE GENOMIC DNA]</scope>
</reference>
<evidence type="ECO:0000313" key="2">
    <source>
        <dbReference type="Proteomes" id="UP000176253"/>
    </source>
</evidence>
<evidence type="ECO:0000313" key="1">
    <source>
        <dbReference type="EMBL" id="OGG15773.1"/>
    </source>
</evidence>
<name>A0A1F5ZTS4_9BACT</name>
<protein>
    <submittedName>
        <fullName evidence="1">Uncharacterized protein</fullName>
    </submittedName>
</protein>
<dbReference type="AlphaFoldDB" id="A0A1F5ZTS4"/>
<sequence length="241" mass="26630">MKTVVKILLPYNSKILVSENSDVAKGEVIAMNEEENKVEINLSNILKVKPLNIYKYLKRRPRDVISEGELLAEKKTLVSHLTVKSPISGKITEVDLKKGTVRIVKNGGQSGKVTIPVAGKVKSIGQDKIEIEVKGIRIKGLTGSGENRLARLKVLADEKRSYFDIGSEVEKQLILIKKAGSEILAKLDTLEALGVISTELAENNDFSVLVVSDDSFSELERAENKLVWLRPKEAEAIILEE</sequence>